<gene>
    <name evidence="5" type="primary">ANKRD50</name>
    <name evidence="5" type="ORF">SPIL2461_LOCUS11292</name>
</gene>
<evidence type="ECO:0000313" key="6">
    <source>
        <dbReference type="Proteomes" id="UP000649617"/>
    </source>
</evidence>
<dbReference type="SUPFAM" id="SSF48403">
    <property type="entry name" value="Ankyrin repeat"/>
    <property type="match status" value="1"/>
</dbReference>
<dbReference type="PROSITE" id="PS50088">
    <property type="entry name" value="ANK_REPEAT"/>
    <property type="match status" value="2"/>
</dbReference>
<feature type="compositionally biased region" description="Pro residues" evidence="4">
    <location>
        <begin position="301"/>
        <end position="311"/>
    </location>
</feature>
<evidence type="ECO:0000256" key="3">
    <source>
        <dbReference type="PROSITE-ProRule" id="PRU00023"/>
    </source>
</evidence>
<keyword evidence="1" id="KW-0677">Repeat</keyword>
<organism evidence="5 6">
    <name type="scientific">Symbiodinium pilosum</name>
    <name type="common">Dinoflagellate</name>
    <dbReference type="NCBI Taxonomy" id="2952"/>
    <lineage>
        <taxon>Eukaryota</taxon>
        <taxon>Sar</taxon>
        <taxon>Alveolata</taxon>
        <taxon>Dinophyceae</taxon>
        <taxon>Suessiales</taxon>
        <taxon>Symbiodiniaceae</taxon>
        <taxon>Symbiodinium</taxon>
    </lineage>
</organism>
<sequence length="324" mass="35583">MATKANRLTFLDAVRRGRTDQVDQLLRARAYPEDVDENVLDWTGEPLRPTVLMLAAANAQQVCVERLLQSGAQVNGTNAVGRTALHIAAEKGHVPVAKRLLHASADLDSNDLKGNTPLHRSACNGRQEMTRVLLAMLAEVDSKDKRGQSAMDQARDRGQTKIVEMLAEASAEKAAAHVQLCVMNRQQLLLVAKRVDLQMPPDSDLRELLTQHFVGRFRGRQTSELIQEAQAMRVKQDVMDEAMQEFENRPKLGLIKLLVSQTSVPTGYVAPPPMPPIQLGPLGTKMDDKKPKDSGNSVTSPRPPPPPPPPVSTHSHQSPRLVKA</sequence>
<dbReference type="Pfam" id="PF00023">
    <property type="entry name" value="Ank"/>
    <property type="match status" value="1"/>
</dbReference>
<feature type="region of interest" description="Disordered" evidence="4">
    <location>
        <begin position="267"/>
        <end position="324"/>
    </location>
</feature>
<dbReference type="Gene3D" id="1.25.40.20">
    <property type="entry name" value="Ankyrin repeat-containing domain"/>
    <property type="match status" value="2"/>
</dbReference>
<feature type="repeat" description="ANK" evidence="3">
    <location>
        <begin position="80"/>
        <end position="112"/>
    </location>
</feature>
<reference evidence="5" key="1">
    <citation type="submission" date="2021-02" db="EMBL/GenBank/DDBJ databases">
        <authorList>
            <person name="Dougan E. K."/>
            <person name="Rhodes N."/>
            <person name="Thang M."/>
            <person name="Chan C."/>
        </authorList>
    </citation>
    <scope>NUCLEOTIDE SEQUENCE</scope>
</reference>
<protein>
    <submittedName>
        <fullName evidence="5">ANKRD50 protein</fullName>
    </submittedName>
</protein>
<evidence type="ECO:0000256" key="1">
    <source>
        <dbReference type="ARBA" id="ARBA00022737"/>
    </source>
</evidence>
<proteinExistence type="predicted"/>
<dbReference type="InterPro" id="IPR036770">
    <property type="entry name" value="Ankyrin_rpt-contain_sf"/>
</dbReference>
<dbReference type="OrthoDB" id="407965at2759"/>
<name>A0A812RZ81_SYMPI</name>
<dbReference type="EMBL" id="CAJNIZ010022112">
    <property type="protein sequence ID" value="CAE7457998.1"/>
    <property type="molecule type" value="Genomic_DNA"/>
</dbReference>
<dbReference type="AlphaFoldDB" id="A0A812RZ81"/>
<feature type="compositionally biased region" description="Low complexity" evidence="4">
    <location>
        <begin position="312"/>
        <end position="324"/>
    </location>
</feature>
<dbReference type="SMART" id="SM00248">
    <property type="entry name" value="ANK"/>
    <property type="match status" value="4"/>
</dbReference>
<feature type="repeat" description="ANK" evidence="3">
    <location>
        <begin position="113"/>
        <end position="145"/>
    </location>
</feature>
<comment type="caution">
    <text evidence="5">The sequence shown here is derived from an EMBL/GenBank/DDBJ whole genome shotgun (WGS) entry which is preliminary data.</text>
</comment>
<dbReference type="Proteomes" id="UP000649617">
    <property type="component" value="Unassembled WGS sequence"/>
</dbReference>
<keyword evidence="6" id="KW-1185">Reference proteome</keyword>
<dbReference type="Pfam" id="PF12796">
    <property type="entry name" value="Ank_2"/>
    <property type="match status" value="1"/>
</dbReference>
<dbReference type="InterPro" id="IPR002110">
    <property type="entry name" value="Ankyrin_rpt"/>
</dbReference>
<keyword evidence="2 3" id="KW-0040">ANK repeat</keyword>
<evidence type="ECO:0000256" key="4">
    <source>
        <dbReference type="SAM" id="MobiDB-lite"/>
    </source>
</evidence>
<dbReference type="InterPro" id="IPR050889">
    <property type="entry name" value="Dendritic_Spine_Reg/Scaffold"/>
</dbReference>
<dbReference type="PANTHER" id="PTHR24166:SF52">
    <property type="entry name" value="ANKYRIN REPEAT DOMAIN-CONTAINING PROTEIN 65"/>
    <property type="match status" value="1"/>
</dbReference>
<accession>A0A812RZ81</accession>
<dbReference type="PANTHER" id="PTHR24166">
    <property type="entry name" value="ROLLING PEBBLES, ISOFORM B"/>
    <property type="match status" value="1"/>
</dbReference>
<dbReference type="PROSITE" id="PS50297">
    <property type="entry name" value="ANK_REP_REGION"/>
    <property type="match status" value="2"/>
</dbReference>
<evidence type="ECO:0000256" key="2">
    <source>
        <dbReference type="ARBA" id="ARBA00023043"/>
    </source>
</evidence>
<evidence type="ECO:0000313" key="5">
    <source>
        <dbReference type="EMBL" id="CAE7457998.1"/>
    </source>
</evidence>